<accession>A0A4C1Z2X6</accession>
<evidence type="ECO:0000313" key="2">
    <source>
        <dbReference type="EMBL" id="GBP83111.1"/>
    </source>
</evidence>
<feature type="compositionally biased region" description="Basic and acidic residues" evidence="1">
    <location>
        <begin position="54"/>
        <end position="81"/>
    </location>
</feature>
<dbReference type="AlphaFoldDB" id="A0A4C1Z2X6"/>
<proteinExistence type="predicted"/>
<dbReference type="Proteomes" id="UP000299102">
    <property type="component" value="Unassembled WGS sequence"/>
</dbReference>
<gene>
    <name evidence="2" type="ORF">EVAR_61271_1</name>
</gene>
<comment type="caution">
    <text evidence="2">The sequence shown here is derived from an EMBL/GenBank/DDBJ whole genome shotgun (WGS) entry which is preliminary data.</text>
</comment>
<evidence type="ECO:0000256" key="1">
    <source>
        <dbReference type="SAM" id="MobiDB-lite"/>
    </source>
</evidence>
<dbReference type="EMBL" id="BGZK01001605">
    <property type="protein sequence ID" value="GBP83111.1"/>
    <property type="molecule type" value="Genomic_DNA"/>
</dbReference>
<feature type="region of interest" description="Disordered" evidence="1">
    <location>
        <begin position="40"/>
        <end position="81"/>
    </location>
</feature>
<protein>
    <submittedName>
        <fullName evidence="2">Uncharacterized protein</fullName>
    </submittedName>
</protein>
<organism evidence="2 3">
    <name type="scientific">Eumeta variegata</name>
    <name type="common">Bagworm moth</name>
    <name type="synonym">Eumeta japonica</name>
    <dbReference type="NCBI Taxonomy" id="151549"/>
    <lineage>
        <taxon>Eukaryota</taxon>
        <taxon>Metazoa</taxon>
        <taxon>Ecdysozoa</taxon>
        <taxon>Arthropoda</taxon>
        <taxon>Hexapoda</taxon>
        <taxon>Insecta</taxon>
        <taxon>Pterygota</taxon>
        <taxon>Neoptera</taxon>
        <taxon>Endopterygota</taxon>
        <taxon>Lepidoptera</taxon>
        <taxon>Glossata</taxon>
        <taxon>Ditrysia</taxon>
        <taxon>Tineoidea</taxon>
        <taxon>Psychidae</taxon>
        <taxon>Oiketicinae</taxon>
        <taxon>Eumeta</taxon>
    </lineage>
</organism>
<reference evidence="2 3" key="1">
    <citation type="journal article" date="2019" name="Commun. Biol.">
        <title>The bagworm genome reveals a unique fibroin gene that provides high tensile strength.</title>
        <authorList>
            <person name="Kono N."/>
            <person name="Nakamura H."/>
            <person name="Ohtoshi R."/>
            <person name="Tomita M."/>
            <person name="Numata K."/>
            <person name="Arakawa K."/>
        </authorList>
    </citation>
    <scope>NUCLEOTIDE SEQUENCE [LARGE SCALE GENOMIC DNA]</scope>
</reference>
<sequence length="81" mass="9548">MNIVKTFSGYEDALRRHLECRFILMFDKCRCEGERSARRVRPRGRNGGLGNFTERPERFVEDSETSRRVSVTREDTETYVA</sequence>
<evidence type="ECO:0000313" key="3">
    <source>
        <dbReference type="Proteomes" id="UP000299102"/>
    </source>
</evidence>
<name>A0A4C1Z2X6_EUMVA</name>
<keyword evidence="3" id="KW-1185">Reference proteome</keyword>